<evidence type="ECO:0000256" key="1">
    <source>
        <dbReference type="ARBA" id="ARBA00004479"/>
    </source>
</evidence>
<dbReference type="InterPro" id="IPR001611">
    <property type="entry name" value="Leu-rich_rpt"/>
</dbReference>
<feature type="signal peptide" evidence="11">
    <location>
        <begin position="1"/>
        <end position="24"/>
    </location>
</feature>
<keyword evidence="5 11" id="KW-0732">Signal</keyword>
<dbReference type="Pfam" id="PF08263">
    <property type="entry name" value="LRRNT_2"/>
    <property type="match status" value="1"/>
</dbReference>
<dbReference type="FunFam" id="3.80.10.10:FF:000041">
    <property type="entry name" value="LRR receptor-like serine/threonine-protein kinase ERECTA"/>
    <property type="match status" value="1"/>
</dbReference>
<dbReference type="GO" id="GO:0016020">
    <property type="term" value="C:membrane"/>
    <property type="evidence" value="ECO:0007669"/>
    <property type="project" value="UniProtKB-SubCell"/>
</dbReference>
<proteinExistence type="inferred from homology"/>
<protein>
    <recommendedName>
        <fullName evidence="12">Leucine-rich repeat-containing N-terminal plant-type domain-containing protein</fullName>
    </recommendedName>
</protein>
<keyword evidence="10" id="KW-0325">Glycoprotein</keyword>
<feature type="domain" description="Leucine-rich repeat-containing N-terminal plant-type" evidence="12">
    <location>
        <begin position="32"/>
        <end position="69"/>
    </location>
</feature>
<evidence type="ECO:0000256" key="7">
    <source>
        <dbReference type="ARBA" id="ARBA00022989"/>
    </source>
</evidence>
<keyword evidence="14" id="KW-1185">Reference proteome</keyword>
<dbReference type="Pfam" id="PF13855">
    <property type="entry name" value="LRR_8"/>
    <property type="match status" value="1"/>
</dbReference>
<evidence type="ECO:0000256" key="10">
    <source>
        <dbReference type="ARBA" id="ARBA00023180"/>
    </source>
</evidence>
<keyword evidence="9" id="KW-0675">Receptor</keyword>
<accession>A0ABD3LUE4</accession>
<evidence type="ECO:0000313" key="14">
    <source>
        <dbReference type="Proteomes" id="UP001634007"/>
    </source>
</evidence>
<comment type="caution">
    <text evidence="13">The sequence shown here is derived from an EMBL/GenBank/DDBJ whole genome shotgun (WGS) entry which is preliminary data.</text>
</comment>
<evidence type="ECO:0000256" key="3">
    <source>
        <dbReference type="ARBA" id="ARBA00022614"/>
    </source>
</evidence>
<evidence type="ECO:0000256" key="8">
    <source>
        <dbReference type="ARBA" id="ARBA00023136"/>
    </source>
</evidence>
<evidence type="ECO:0000256" key="4">
    <source>
        <dbReference type="ARBA" id="ARBA00022692"/>
    </source>
</evidence>
<dbReference type="AlphaFoldDB" id="A0ABD3LUE4"/>
<dbReference type="FunFam" id="3.80.10.10:FF:000129">
    <property type="entry name" value="Leucine-rich repeat receptor-like kinase"/>
    <property type="match status" value="1"/>
</dbReference>
<dbReference type="Gene3D" id="3.80.10.10">
    <property type="entry name" value="Ribonuclease Inhibitor"/>
    <property type="match status" value="1"/>
</dbReference>
<dbReference type="PANTHER" id="PTHR48060:SF21">
    <property type="entry name" value="L DOMAIN-LIKE PROTEIN"/>
    <property type="match status" value="1"/>
</dbReference>
<dbReference type="PROSITE" id="PS51450">
    <property type="entry name" value="LRR"/>
    <property type="match status" value="1"/>
</dbReference>
<dbReference type="Proteomes" id="UP001634007">
    <property type="component" value="Unassembled WGS sequence"/>
</dbReference>
<keyword evidence="8" id="KW-0472">Membrane</keyword>
<dbReference type="EMBL" id="JBJKBG010000001">
    <property type="protein sequence ID" value="KAL3755388.1"/>
    <property type="molecule type" value="Genomic_DNA"/>
</dbReference>
<evidence type="ECO:0000256" key="2">
    <source>
        <dbReference type="ARBA" id="ARBA00009592"/>
    </source>
</evidence>
<dbReference type="SUPFAM" id="SSF52058">
    <property type="entry name" value="L domain-like"/>
    <property type="match status" value="1"/>
</dbReference>
<comment type="subcellular location">
    <subcellularLocation>
        <location evidence="1">Membrane</location>
        <topology evidence="1">Single-pass type I membrane protein</topology>
    </subcellularLocation>
</comment>
<keyword evidence="6" id="KW-0677">Repeat</keyword>
<evidence type="ECO:0000256" key="6">
    <source>
        <dbReference type="ARBA" id="ARBA00022737"/>
    </source>
</evidence>
<organism evidence="13 14">
    <name type="scientific">Eucalyptus globulus</name>
    <name type="common">Tasmanian blue gum</name>
    <dbReference type="NCBI Taxonomy" id="34317"/>
    <lineage>
        <taxon>Eukaryota</taxon>
        <taxon>Viridiplantae</taxon>
        <taxon>Streptophyta</taxon>
        <taxon>Embryophyta</taxon>
        <taxon>Tracheophyta</taxon>
        <taxon>Spermatophyta</taxon>
        <taxon>Magnoliopsida</taxon>
        <taxon>eudicotyledons</taxon>
        <taxon>Gunneridae</taxon>
        <taxon>Pentapetalae</taxon>
        <taxon>rosids</taxon>
        <taxon>malvids</taxon>
        <taxon>Myrtales</taxon>
        <taxon>Myrtaceae</taxon>
        <taxon>Myrtoideae</taxon>
        <taxon>Eucalypteae</taxon>
        <taxon>Eucalyptus</taxon>
    </lineage>
</organism>
<evidence type="ECO:0000313" key="13">
    <source>
        <dbReference type="EMBL" id="KAL3755388.1"/>
    </source>
</evidence>
<gene>
    <name evidence="13" type="ORF">ACJRO7_002439</name>
</gene>
<dbReference type="InterPro" id="IPR032675">
    <property type="entry name" value="LRR_dom_sf"/>
</dbReference>
<keyword evidence="4" id="KW-0812">Transmembrane</keyword>
<evidence type="ECO:0000259" key="12">
    <source>
        <dbReference type="Pfam" id="PF08263"/>
    </source>
</evidence>
<sequence>MSSFHFHLILFSLLASSAVLPSFSATTELCNADDKRALLRIKKAFNDAYVLSSWDAATDCCEWNNVECDGTTHRIVTLNVPRGDLSGSIPSDVGDLPYLETIYLHKQPNLTGNIPRSLLKLKNLQYLTLSYNNLSGSIPGFLGDLTNLIFLDLSYNRFSGPIPSSLSNPPNLRSLRLDRNALTGSIPASLSHIQGSSPYLYLSHNQLTGEVPAALGDVDFTYIDLSWNQLSGNPSALFGLYKSAQQIYLARNMFEFNMSEMEPPQESLIALDLNHNKIFGGIPAAMTGVTYLQIFNVSYNRLCGEIPVGGRLQRFDSTAYFHNRCLCGTPLDSCK</sequence>
<dbReference type="PANTHER" id="PTHR48060">
    <property type="entry name" value="DNA DAMAGE-REPAIR/TOLERATION PROTEIN DRT100"/>
    <property type="match status" value="1"/>
</dbReference>
<feature type="chain" id="PRO_5044754241" description="Leucine-rich repeat-containing N-terminal plant-type domain-containing protein" evidence="11">
    <location>
        <begin position="25"/>
        <end position="335"/>
    </location>
</feature>
<dbReference type="Pfam" id="PF00560">
    <property type="entry name" value="LRR_1"/>
    <property type="match status" value="1"/>
</dbReference>
<evidence type="ECO:0000256" key="5">
    <source>
        <dbReference type="ARBA" id="ARBA00022729"/>
    </source>
</evidence>
<keyword evidence="7" id="KW-1133">Transmembrane helix</keyword>
<evidence type="ECO:0000256" key="11">
    <source>
        <dbReference type="SAM" id="SignalP"/>
    </source>
</evidence>
<keyword evidence="3" id="KW-0433">Leucine-rich repeat</keyword>
<name>A0ABD3LUE4_EUCGL</name>
<reference evidence="13 14" key="1">
    <citation type="submission" date="2024-11" db="EMBL/GenBank/DDBJ databases">
        <title>Chromosome-level genome assembly of Eucalyptus globulus Labill. provides insights into its genome evolution.</title>
        <authorList>
            <person name="Li X."/>
        </authorList>
    </citation>
    <scope>NUCLEOTIDE SEQUENCE [LARGE SCALE GENOMIC DNA]</scope>
    <source>
        <strain evidence="13">CL2024</strain>
        <tissue evidence="13">Fresh tender leaves</tissue>
    </source>
</reference>
<dbReference type="InterPro" id="IPR053211">
    <property type="entry name" value="DNA_repair-toleration"/>
</dbReference>
<dbReference type="InterPro" id="IPR013210">
    <property type="entry name" value="LRR_N_plant-typ"/>
</dbReference>
<comment type="similarity">
    <text evidence="2">Belongs to the RLP family.</text>
</comment>
<evidence type="ECO:0000256" key="9">
    <source>
        <dbReference type="ARBA" id="ARBA00023170"/>
    </source>
</evidence>